<evidence type="ECO:0000256" key="2">
    <source>
        <dbReference type="ARBA" id="ARBA00022490"/>
    </source>
</evidence>
<dbReference type="SUPFAM" id="SSF56059">
    <property type="entry name" value="Glutathione synthetase ATP-binding domain-like"/>
    <property type="match status" value="1"/>
</dbReference>
<dbReference type="GO" id="GO:0015630">
    <property type="term" value="C:microtubule cytoskeleton"/>
    <property type="evidence" value="ECO:0007669"/>
    <property type="project" value="TreeGrafter"/>
</dbReference>
<dbReference type="InterPro" id="IPR004344">
    <property type="entry name" value="TTL/TTLL_fam"/>
</dbReference>
<dbReference type="InterPro" id="IPR051437">
    <property type="entry name" value="TTLL_monoglycylase"/>
</dbReference>
<dbReference type="Gene3D" id="3.30.470.20">
    <property type="entry name" value="ATP-grasp fold, B domain"/>
    <property type="match status" value="1"/>
</dbReference>
<evidence type="ECO:0000256" key="3">
    <source>
        <dbReference type="ARBA" id="ARBA00022598"/>
    </source>
</evidence>
<organism evidence="6">
    <name type="scientific">Mesocestoides corti</name>
    <name type="common">Flatworm</name>
    <dbReference type="NCBI Taxonomy" id="53468"/>
    <lineage>
        <taxon>Eukaryota</taxon>
        <taxon>Metazoa</taxon>
        <taxon>Spiralia</taxon>
        <taxon>Lophotrochozoa</taxon>
        <taxon>Platyhelminthes</taxon>
        <taxon>Cestoda</taxon>
        <taxon>Eucestoda</taxon>
        <taxon>Cyclophyllidea</taxon>
        <taxon>Mesocestoididae</taxon>
        <taxon>Mesocestoides</taxon>
    </lineage>
</organism>
<dbReference type="PROSITE" id="PS51221">
    <property type="entry name" value="TTL"/>
    <property type="match status" value="1"/>
</dbReference>
<accession>A0A5K3FZW1</accession>
<dbReference type="GO" id="GO:0070736">
    <property type="term" value="F:protein-glycine ligase activity, initiating"/>
    <property type="evidence" value="ECO:0007669"/>
    <property type="project" value="TreeGrafter"/>
</dbReference>
<keyword evidence="3" id="KW-0436">Ligase</keyword>
<keyword evidence="2" id="KW-0963">Cytoplasm</keyword>
<evidence type="ECO:0000256" key="1">
    <source>
        <dbReference type="ARBA" id="ARBA00004496"/>
    </source>
</evidence>
<dbReference type="GO" id="GO:0003341">
    <property type="term" value="P:cilium movement"/>
    <property type="evidence" value="ECO:0007669"/>
    <property type="project" value="TreeGrafter"/>
</dbReference>
<name>A0A5K3FZW1_MESCO</name>
<dbReference type="GO" id="GO:0060271">
    <property type="term" value="P:cilium assembly"/>
    <property type="evidence" value="ECO:0007669"/>
    <property type="project" value="TreeGrafter"/>
</dbReference>
<reference evidence="6" key="1">
    <citation type="submission" date="2019-11" db="UniProtKB">
        <authorList>
            <consortium name="WormBaseParasite"/>
        </authorList>
    </citation>
    <scope>IDENTIFICATION</scope>
</reference>
<evidence type="ECO:0000256" key="5">
    <source>
        <dbReference type="ARBA" id="ARBA00022840"/>
    </source>
</evidence>
<sequence length="331" mass="38387">MTINQAILMALSVCTKHLRALGLDSDDDGAAHEEVVDGEEEGAEEEEQLEEAESDTFMTYTNAEWDAFLTCFYATHRHQSPYSDEDAIFKRSQRLCDLMQISFPQFNLDGQRNIWIVKPGSKSRGRGITCQKKLETIILLTTGTGMTMDERFVVQKYIERPLLIYKTKFDIRQWFLVSDWQPLTIWWYRECYLRFCSREFTLDCFSEDIHLSNNSITHKYKNGNRSPLLPAENMWYLEEFRQHLENTGHRHVWELKILPGMQEAIIHSMLCSQDSIDARKGSFELYGADFMISEDDFRPWLIEINASPCMAPSTSVTSVLTAQVLEDTLKG</sequence>
<evidence type="ECO:0000313" key="6">
    <source>
        <dbReference type="WBParaSite" id="MCU_011493-RA"/>
    </source>
</evidence>
<keyword evidence="4" id="KW-0547">Nucleotide-binding</keyword>
<evidence type="ECO:0000256" key="4">
    <source>
        <dbReference type="ARBA" id="ARBA00022741"/>
    </source>
</evidence>
<dbReference type="PANTHER" id="PTHR45870">
    <property type="entry name" value="TUBULIN MONOGLYCYLASE TTLL3"/>
    <property type="match status" value="1"/>
</dbReference>
<comment type="subcellular location">
    <subcellularLocation>
        <location evidence="1">Cytoplasm</location>
    </subcellularLocation>
</comment>
<dbReference type="AlphaFoldDB" id="A0A5K3FZW1"/>
<keyword evidence="5" id="KW-0067">ATP-binding</keyword>
<proteinExistence type="predicted"/>
<protein>
    <submittedName>
        <fullName evidence="6">Tubulin monoglycylase TTLL3-like</fullName>
    </submittedName>
</protein>
<dbReference type="GO" id="GO:0005524">
    <property type="term" value="F:ATP binding"/>
    <property type="evidence" value="ECO:0007669"/>
    <property type="project" value="UniProtKB-KW"/>
</dbReference>
<dbReference type="PANTHER" id="PTHR45870:SF2">
    <property type="entry name" value="TUBULIN MONOGLYCYLASE TTLL3"/>
    <property type="match status" value="1"/>
</dbReference>
<dbReference type="GO" id="GO:0005930">
    <property type="term" value="C:axoneme"/>
    <property type="evidence" value="ECO:0007669"/>
    <property type="project" value="TreeGrafter"/>
</dbReference>
<dbReference type="WBParaSite" id="MCU_011493-RA">
    <property type="protein sequence ID" value="MCU_011493-RA"/>
    <property type="gene ID" value="MCU_011493"/>
</dbReference>
<dbReference type="Pfam" id="PF03133">
    <property type="entry name" value="TTL"/>
    <property type="match status" value="1"/>
</dbReference>